<feature type="coiled-coil region" evidence="1">
    <location>
        <begin position="12"/>
        <end position="67"/>
    </location>
</feature>
<dbReference type="InParanoid" id="A0A3P8UTM6"/>
<feature type="compositionally biased region" description="Polar residues" evidence="2">
    <location>
        <begin position="582"/>
        <end position="593"/>
    </location>
</feature>
<keyword evidence="1" id="KW-0175">Coiled coil</keyword>
<feature type="region of interest" description="Disordered" evidence="2">
    <location>
        <begin position="320"/>
        <end position="341"/>
    </location>
</feature>
<dbReference type="PANTHER" id="PTHR15107:SF3">
    <property type="entry name" value="RBBP8 N-TERMINAL-LIKE PROTEIN"/>
    <property type="match status" value="1"/>
</dbReference>
<reference evidence="4" key="3">
    <citation type="submission" date="2025-09" db="UniProtKB">
        <authorList>
            <consortium name="Ensembl"/>
        </authorList>
    </citation>
    <scope>IDENTIFICATION</scope>
</reference>
<name>A0A3P8UTM6_CYNSE</name>
<evidence type="ECO:0000256" key="1">
    <source>
        <dbReference type="SAM" id="Coils"/>
    </source>
</evidence>
<sequence length="593" mass="66398">MESFNDLLHKLREVHEREVDGWQGKVQELSNKKGCDTKRMEELFTRNQQMKEQQRLLTENIKTLENRLRAGLCDRCTVTEEFANREQQGFGASQIQNLQRISQMVAEITNLKKENNRQQDEIMTLRAALDCPGDHSSHKTEVKSSSSPDFSPSSIIEAALKPISLHPDCDVLKSDREQRSDEHEHRQQRAMRRANCETYKPLALPNISQQPWKTDHSAARTGERRPHRMEGLDQRMSLSPQALLLKTSSSSTFGGNRHVLHTPVPCRPQPIRGTPHGLPWPLSESSDWVTAAAASANQVRPSAPKPNVPHFPNLLPTNQHVSSRRQGFGPPWLQNSPPPATTKEPTVVFRFRNLPEYPGSQVKPQEKEEMKPVKAEGASEQLKETCEGPLDLSDRGKSWFNVTPKRNESPLAVQSRERIQKSPDTASSANTPTHIIVSSPSPVSLSSSSSFTSSVKHQDEESTSDHNHKQVTGDQEEKTEMKEKTEKNGEKRVPVLTISLRPVVVLETLNSLQKHESLSSKGKSTTSSAVEPGSSSDEQDDKSSMSGHESSQGCKRKRASVETETDRDSDTDNTHNEVSCGEETQQKTVTLRH</sequence>
<reference evidence="4 5" key="1">
    <citation type="journal article" date="2014" name="Nat. Genet.">
        <title>Whole-genome sequence of a flatfish provides insights into ZW sex chromosome evolution and adaptation to a benthic lifestyle.</title>
        <authorList>
            <person name="Chen S."/>
            <person name="Zhang G."/>
            <person name="Shao C."/>
            <person name="Huang Q."/>
            <person name="Liu G."/>
            <person name="Zhang P."/>
            <person name="Song W."/>
            <person name="An N."/>
            <person name="Chalopin D."/>
            <person name="Volff J.N."/>
            <person name="Hong Y."/>
            <person name="Li Q."/>
            <person name="Sha Z."/>
            <person name="Zhou H."/>
            <person name="Xie M."/>
            <person name="Yu Q."/>
            <person name="Liu Y."/>
            <person name="Xiang H."/>
            <person name="Wang N."/>
            <person name="Wu K."/>
            <person name="Yang C."/>
            <person name="Zhou Q."/>
            <person name="Liao X."/>
            <person name="Yang L."/>
            <person name="Hu Q."/>
            <person name="Zhang J."/>
            <person name="Meng L."/>
            <person name="Jin L."/>
            <person name="Tian Y."/>
            <person name="Lian J."/>
            <person name="Yang J."/>
            <person name="Miao G."/>
            <person name="Liu S."/>
            <person name="Liang Z."/>
            <person name="Yan F."/>
            <person name="Li Y."/>
            <person name="Sun B."/>
            <person name="Zhang H."/>
            <person name="Zhang J."/>
            <person name="Zhu Y."/>
            <person name="Du M."/>
            <person name="Zhao Y."/>
            <person name="Schartl M."/>
            <person name="Tang Q."/>
            <person name="Wang J."/>
        </authorList>
    </citation>
    <scope>NUCLEOTIDE SEQUENCE</scope>
</reference>
<evidence type="ECO:0000313" key="5">
    <source>
        <dbReference type="Proteomes" id="UP000265120"/>
    </source>
</evidence>
<feature type="compositionally biased region" description="Low complexity" evidence="2">
    <location>
        <begin position="437"/>
        <end position="455"/>
    </location>
</feature>
<feature type="region of interest" description="Disordered" evidence="2">
    <location>
        <begin position="512"/>
        <end position="593"/>
    </location>
</feature>
<feature type="region of interest" description="Disordered" evidence="2">
    <location>
        <begin position="130"/>
        <end position="153"/>
    </location>
</feature>
<dbReference type="InterPro" id="IPR033316">
    <property type="entry name" value="RBBP8-like"/>
</dbReference>
<dbReference type="RefSeq" id="XP_008316627.1">
    <property type="nucleotide sequence ID" value="XM_008318405.2"/>
</dbReference>
<dbReference type="Pfam" id="PF10482">
    <property type="entry name" value="CtIP_N"/>
    <property type="match status" value="1"/>
</dbReference>
<evidence type="ECO:0000259" key="3">
    <source>
        <dbReference type="Pfam" id="PF10482"/>
    </source>
</evidence>
<evidence type="ECO:0000256" key="2">
    <source>
        <dbReference type="SAM" id="MobiDB-lite"/>
    </source>
</evidence>
<proteinExistence type="predicted"/>
<feature type="compositionally biased region" description="Polar residues" evidence="2">
    <location>
        <begin position="544"/>
        <end position="553"/>
    </location>
</feature>
<protein>
    <submittedName>
        <fullName evidence="4">Retinoblastoma binding protein 8-like</fullName>
    </submittedName>
</protein>
<dbReference type="Ensembl" id="ENSCSET00000005795.1">
    <property type="protein sequence ID" value="ENSCSEP00000005732.1"/>
    <property type="gene ID" value="ENSCSEG00000003698.1"/>
</dbReference>
<reference evidence="4" key="2">
    <citation type="submission" date="2025-08" db="UniProtKB">
        <authorList>
            <consortium name="Ensembl"/>
        </authorList>
    </citation>
    <scope>IDENTIFICATION</scope>
</reference>
<feature type="coiled-coil region" evidence="1">
    <location>
        <begin position="101"/>
        <end position="128"/>
    </location>
</feature>
<dbReference type="GO" id="GO:0003684">
    <property type="term" value="F:damaged DNA binding"/>
    <property type="evidence" value="ECO:0007669"/>
    <property type="project" value="TreeGrafter"/>
</dbReference>
<dbReference type="GO" id="GO:0010792">
    <property type="term" value="P:DNA double-strand break processing involved in repair via single-strand annealing"/>
    <property type="evidence" value="ECO:0007669"/>
    <property type="project" value="TreeGrafter"/>
</dbReference>
<dbReference type="GeneID" id="103384756"/>
<dbReference type="Proteomes" id="UP000265120">
    <property type="component" value="Chromosome 10"/>
</dbReference>
<feature type="domain" description="DNA endonuclease Ctp1 N-terminal" evidence="3">
    <location>
        <begin position="4"/>
        <end position="122"/>
    </location>
</feature>
<feature type="region of interest" description="Disordered" evidence="2">
    <location>
        <begin position="356"/>
        <end position="500"/>
    </location>
</feature>
<keyword evidence="5" id="KW-1185">Reference proteome</keyword>
<evidence type="ECO:0000313" key="4">
    <source>
        <dbReference type="Ensembl" id="ENSCSEP00000005732.1"/>
    </source>
</evidence>
<dbReference type="AlphaFoldDB" id="A0A3P8UTM6"/>
<dbReference type="GeneTree" id="ENSGT00530000063835"/>
<feature type="compositionally biased region" description="Basic and acidic residues" evidence="2">
    <location>
        <begin position="381"/>
        <end position="397"/>
    </location>
</feature>
<dbReference type="CTD" id="324358"/>
<feature type="compositionally biased region" description="Basic and acidic residues" evidence="2">
    <location>
        <begin position="456"/>
        <end position="468"/>
    </location>
</feature>
<dbReference type="PANTHER" id="PTHR15107">
    <property type="entry name" value="RETINOBLASTOMA BINDING PROTEIN 8"/>
    <property type="match status" value="1"/>
</dbReference>
<feature type="compositionally biased region" description="Polar residues" evidence="2">
    <location>
        <begin position="422"/>
        <end position="433"/>
    </location>
</feature>
<dbReference type="OrthoDB" id="8809203at2759"/>
<accession>A0A3P8UTM6</accession>
<feature type="compositionally biased region" description="Basic and acidic residues" evidence="2">
    <location>
        <begin position="364"/>
        <end position="374"/>
    </location>
</feature>
<dbReference type="InterPro" id="IPR019518">
    <property type="entry name" value="CtIP_N"/>
</dbReference>
<organism evidence="4 5">
    <name type="scientific">Cynoglossus semilaevis</name>
    <name type="common">Tongue sole</name>
    <dbReference type="NCBI Taxonomy" id="244447"/>
    <lineage>
        <taxon>Eukaryota</taxon>
        <taxon>Metazoa</taxon>
        <taxon>Chordata</taxon>
        <taxon>Craniata</taxon>
        <taxon>Vertebrata</taxon>
        <taxon>Euteleostomi</taxon>
        <taxon>Actinopterygii</taxon>
        <taxon>Neopterygii</taxon>
        <taxon>Teleostei</taxon>
        <taxon>Neoteleostei</taxon>
        <taxon>Acanthomorphata</taxon>
        <taxon>Carangaria</taxon>
        <taxon>Pleuronectiformes</taxon>
        <taxon>Pleuronectoidei</taxon>
        <taxon>Cynoglossidae</taxon>
        <taxon>Cynoglossinae</taxon>
        <taxon>Cynoglossus</taxon>
    </lineage>
</organism>
<feature type="compositionally biased region" description="Basic and acidic residues" evidence="2">
    <location>
        <begin position="475"/>
        <end position="493"/>
    </location>
</feature>
<dbReference type="STRING" id="244447.ENSCSEP00000005732"/>
<feature type="compositionally biased region" description="Low complexity" evidence="2">
    <location>
        <begin position="519"/>
        <end position="528"/>
    </location>
</feature>
<dbReference type="KEGG" id="csem:103384756"/>
<feature type="compositionally biased region" description="Low complexity" evidence="2">
    <location>
        <begin position="143"/>
        <end position="153"/>
    </location>
</feature>
<dbReference type="RefSeq" id="XP_024914966.1">
    <property type="nucleotide sequence ID" value="XM_025059198.1"/>
</dbReference>
<feature type="compositionally biased region" description="Basic and acidic residues" evidence="2">
    <location>
        <begin position="559"/>
        <end position="575"/>
    </location>
</feature>
<feature type="compositionally biased region" description="Basic and acidic residues" evidence="2">
    <location>
        <begin position="132"/>
        <end position="142"/>
    </location>
</feature>
<dbReference type="OMA" id="TEHRVNR"/>